<sequence>MHHTLKSNSFLAGTKYARAISSTTPCRLRKIKTDTSNPKAVALNKIYRHELIAPHVKGYALLTNSKLNKGMAFTLKERFYLGIHGLIPPAFTTEKQQLYRVMQRIRDQPDNLSKYVQLSELQSYSQKLYYRVLCNNVKELMPIVYTPTVGLACQKFGAIYRHPKGIYITIHDNSISKIYHILSNWKERVVKVIVVTDGERILGLGDLGAQGMGIPVGKLSLYVALAGVRPEHCLPVLIDVGTNNKQLLEDPLYIGLRRNRVRGDEYDQLIDNFMKAVVKKFGRHTLIQFEDFAFANAFKLLDRYREQYCTFNDDIQGTAAVIVAGLLATTRVTKKKLCEQKFLFHGAGAAGLGIAELMVMQMIAEGATKEQACDNIYMIDIDGLVTKKRAQNMTERHRLYAKELPESKNLFEIVKTIKPNGIIGVSTQGGAFTAEIIKEMATINERPIIFPLSNPTQKAECTAEEAIKGTDGRVLFASGSPFDDVEYKGKLFKPGQGNNSYIFPGVGLAAVVWKAKKIPQMSFLIAARSCASMVTEKALNEYVRLYPRLQDIRELSVRIAIDVGEYFFNENLSAVHPKPEDLEMYIRHQLYDTSYDDLLSKEWEWPADDCKAGAVPVPEMEQSSMDDE</sequence>
<dbReference type="Proteomes" id="UP000025227">
    <property type="component" value="Unplaced"/>
</dbReference>
<keyword evidence="4 8" id="KW-0560">Oxidoreductase</keyword>
<dbReference type="NCBIfam" id="NF010052">
    <property type="entry name" value="PRK13529.1"/>
    <property type="match status" value="1"/>
</dbReference>
<dbReference type="PANTHER" id="PTHR23406:SF90">
    <property type="entry name" value="MALIC ENZYME-RELATED"/>
    <property type="match status" value="1"/>
</dbReference>
<evidence type="ECO:0000256" key="3">
    <source>
        <dbReference type="ARBA" id="ARBA00022723"/>
    </source>
</evidence>
<evidence type="ECO:0000313" key="11">
    <source>
        <dbReference type="Proteomes" id="UP000025227"/>
    </source>
</evidence>
<dbReference type="SUPFAM" id="SSF53223">
    <property type="entry name" value="Aminoacid dehydrogenase-like, N-terminal domain"/>
    <property type="match status" value="1"/>
</dbReference>
<evidence type="ECO:0000256" key="7">
    <source>
        <dbReference type="PIRSR" id="PIRSR000106-3"/>
    </source>
</evidence>
<dbReference type="InterPro" id="IPR036291">
    <property type="entry name" value="NAD(P)-bd_dom_sf"/>
</dbReference>
<dbReference type="Gene3D" id="3.40.50.720">
    <property type="entry name" value="NAD(P)-binding Rossmann-like Domain"/>
    <property type="match status" value="1"/>
</dbReference>
<dbReference type="OMA" id="MAFQYLT"/>
<dbReference type="SMART" id="SM00919">
    <property type="entry name" value="Malic_M"/>
    <property type="match status" value="1"/>
</dbReference>
<evidence type="ECO:0000259" key="10">
    <source>
        <dbReference type="SMART" id="SM01274"/>
    </source>
</evidence>
<dbReference type="PROSITE" id="PS00331">
    <property type="entry name" value="MALIC_ENZYMES"/>
    <property type="match status" value="1"/>
</dbReference>
<feature type="binding site" evidence="7">
    <location>
        <position position="291"/>
    </location>
    <ligand>
        <name>a divalent metal cation</name>
        <dbReference type="ChEBI" id="CHEBI:60240"/>
    </ligand>
</feature>
<dbReference type="GO" id="GO:0004473">
    <property type="term" value="F:malate dehydrogenase (decarboxylating) (NADP+) activity"/>
    <property type="evidence" value="ECO:0007669"/>
    <property type="project" value="TreeGrafter"/>
</dbReference>
<dbReference type="PIRSF" id="PIRSF000106">
    <property type="entry name" value="ME"/>
    <property type="match status" value="1"/>
</dbReference>
<dbReference type="GO" id="GO:0005739">
    <property type="term" value="C:mitochondrion"/>
    <property type="evidence" value="ECO:0007669"/>
    <property type="project" value="TreeGrafter"/>
</dbReference>
<keyword evidence="3 7" id="KW-0479">Metal-binding</keyword>
<dbReference type="SUPFAM" id="SSF51735">
    <property type="entry name" value="NAD(P)-binding Rossmann-fold domains"/>
    <property type="match status" value="1"/>
</dbReference>
<name>A0A7I4Y8R6_HAECO</name>
<dbReference type="InterPro" id="IPR037062">
    <property type="entry name" value="Malic_N_dom_sf"/>
</dbReference>
<evidence type="ECO:0000256" key="2">
    <source>
        <dbReference type="ARBA" id="ARBA00008785"/>
    </source>
</evidence>
<proteinExistence type="inferred from homology"/>
<evidence type="ECO:0000256" key="4">
    <source>
        <dbReference type="ARBA" id="ARBA00023002"/>
    </source>
</evidence>
<evidence type="ECO:0000256" key="5">
    <source>
        <dbReference type="PIRSR" id="PIRSR000106-1"/>
    </source>
</evidence>
<keyword evidence="11" id="KW-1185">Reference proteome</keyword>
<dbReference type="FunFam" id="3.40.50.10380:FF:000004">
    <property type="entry name" value="Malic enzyme"/>
    <property type="match status" value="1"/>
</dbReference>
<dbReference type="GO" id="GO:0051287">
    <property type="term" value="F:NAD binding"/>
    <property type="evidence" value="ECO:0007669"/>
    <property type="project" value="InterPro"/>
</dbReference>
<feature type="binding site" evidence="6">
    <location>
        <position position="498"/>
    </location>
    <ligand>
        <name>(S)-malate</name>
        <dbReference type="ChEBI" id="CHEBI:15589"/>
    </ligand>
</feature>
<dbReference type="WBParaSite" id="HCON_00063650-00001">
    <property type="protein sequence ID" value="HCON_00063650-00001"/>
    <property type="gene ID" value="HCON_00063650"/>
</dbReference>
<feature type="binding site" evidence="6">
    <location>
        <position position="200"/>
    </location>
    <ligand>
        <name>(S)-malate</name>
        <dbReference type="ChEBI" id="CHEBI:15589"/>
    </ligand>
</feature>
<feature type="domain" description="Malic enzyme NAD-binding" evidence="9">
    <location>
        <begin position="315"/>
        <end position="568"/>
    </location>
</feature>
<dbReference type="OrthoDB" id="5365701at2759"/>
<dbReference type="InterPro" id="IPR012302">
    <property type="entry name" value="Malic_NAD-bd"/>
</dbReference>
<dbReference type="Pfam" id="PF03949">
    <property type="entry name" value="Malic_M"/>
    <property type="match status" value="1"/>
</dbReference>
<dbReference type="AlphaFoldDB" id="A0A7I4Y8R6"/>
<evidence type="ECO:0000256" key="1">
    <source>
        <dbReference type="ARBA" id="ARBA00001936"/>
    </source>
</evidence>
<dbReference type="GO" id="GO:0046872">
    <property type="term" value="F:metal ion binding"/>
    <property type="evidence" value="ECO:0007669"/>
    <property type="project" value="UniProtKB-KW"/>
</dbReference>
<dbReference type="PANTHER" id="PTHR23406">
    <property type="entry name" value="MALIC ENZYME-RELATED"/>
    <property type="match status" value="1"/>
</dbReference>
<evidence type="ECO:0000256" key="8">
    <source>
        <dbReference type="RuleBase" id="RU003426"/>
    </source>
</evidence>
<feature type="active site" description="Proton acceptor" evidence="5">
    <location>
        <position position="218"/>
    </location>
</feature>
<feature type="domain" description="Malic enzyme N-terminal" evidence="10">
    <location>
        <begin position="122"/>
        <end position="305"/>
    </location>
</feature>
<protein>
    <recommendedName>
        <fullName evidence="8">Malic enzyme</fullName>
    </recommendedName>
</protein>
<evidence type="ECO:0000259" key="9">
    <source>
        <dbReference type="SMART" id="SM00919"/>
    </source>
</evidence>
<dbReference type="CDD" id="cd05312">
    <property type="entry name" value="NAD_bind_1_malic_enz"/>
    <property type="match status" value="1"/>
</dbReference>
<dbReference type="PRINTS" id="PR00072">
    <property type="entry name" value="MALOXRDTASE"/>
</dbReference>
<evidence type="ECO:0000256" key="6">
    <source>
        <dbReference type="PIRSR" id="PIRSR000106-2"/>
    </source>
</evidence>
<dbReference type="InterPro" id="IPR046346">
    <property type="entry name" value="Aminoacid_DH-like_N_sf"/>
</dbReference>
<feature type="binding site" evidence="7">
    <location>
        <position position="290"/>
    </location>
    <ligand>
        <name>a divalent metal cation</name>
        <dbReference type="ChEBI" id="CHEBI:60240"/>
    </ligand>
</feature>
<dbReference type="SMART" id="SM01274">
    <property type="entry name" value="malic"/>
    <property type="match status" value="1"/>
</dbReference>
<feature type="binding site" evidence="7">
    <location>
        <position position="314"/>
    </location>
    <ligand>
        <name>a divalent metal cation</name>
        <dbReference type="ChEBI" id="CHEBI:60240"/>
    </ligand>
</feature>
<comment type="similarity">
    <text evidence="2 8">Belongs to the malic enzymes family.</text>
</comment>
<dbReference type="InterPro" id="IPR015884">
    <property type="entry name" value="Malic_enzyme_CS"/>
</dbReference>
<organism evidence="11 12">
    <name type="scientific">Haemonchus contortus</name>
    <name type="common">Barber pole worm</name>
    <dbReference type="NCBI Taxonomy" id="6289"/>
    <lineage>
        <taxon>Eukaryota</taxon>
        <taxon>Metazoa</taxon>
        <taxon>Ecdysozoa</taxon>
        <taxon>Nematoda</taxon>
        <taxon>Chromadorea</taxon>
        <taxon>Rhabditida</taxon>
        <taxon>Rhabditina</taxon>
        <taxon>Rhabditomorpha</taxon>
        <taxon>Strongyloidea</taxon>
        <taxon>Trichostrongylidae</taxon>
        <taxon>Haemonchus</taxon>
    </lineage>
</organism>
<dbReference type="FunFam" id="3.40.50.720:FF:000060">
    <property type="entry name" value="Malic enzyme"/>
    <property type="match status" value="1"/>
</dbReference>
<dbReference type="Gene3D" id="3.40.50.10380">
    <property type="entry name" value="Malic enzyme, N-terminal domain"/>
    <property type="match status" value="1"/>
</dbReference>
<evidence type="ECO:0000313" key="12">
    <source>
        <dbReference type="WBParaSite" id="HCON_00063650-00001"/>
    </source>
</evidence>
<accession>A0A7I4Y8R6</accession>
<feature type="binding site" evidence="6">
    <location>
        <position position="454"/>
    </location>
    <ligand>
        <name>(S)-malate</name>
        <dbReference type="ChEBI" id="CHEBI:15589"/>
    </ligand>
</feature>
<reference evidence="12" key="1">
    <citation type="submission" date="2020-12" db="UniProtKB">
        <authorList>
            <consortium name="WormBaseParasite"/>
        </authorList>
    </citation>
    <scope>IDENTIFICATION</scope>
    <source>
        <strain evidence="12">MHco3</strain>
    </source>
</reference>
<dbReference type="Pfam" id="PF00390">
    <property type="entry name" value="malic"/>
    <property type="match status" value="1"/>
</dbReference>
<dbReference type="InterPro" id="IPR001891">
    <property type="entry name" value="Malic_OxRdtase"/>
</dbReference>
<comment type="cofactor">
    <cofactor evidence="7">
        <name>Mg(2+)</name>
        <dbReference type="ChEBI" id="CHEBI:18420"/>
    </cofactor>
    <cofactor evidence="7">
        <name>Mn(2+)</name>
        <dbReference type="ChEBI" id="CHEBI:29035"/>
    </cofactor>
    <text evidence="7">Divalent metal cations. Prefers magnesium or manganese.</text>
</comment>
<dbReference type="GO" id="GO:0006108">
    <property type="term" value="P:malate metabolic process"/>
    <property type="evidence" value="ECO:0007669"/>
    <property type="project" value="TreeGrafter"/>
</dbReference>
<dbReference type="InterPro" id="IPR012301">
    <property type="entry name" value="Malic_N_dom"/>
</dbReference>
<comment type="cofactor">
    <cofactor evidence="1">
        <name>Mn(2+)</name>
        <dbReference type="ChEBI" id="CHEBI:29035"/>
    </cofactor>
</comment>
<feature type="active site" description="Proton donor" evidence="5">
    <location>
        <position position="145"/>
    </location>
</feature>